<organism evidence="2 3">
    <name type="scientific">Thermoclostridium stercorarium subsp. thermolacticum DSM 2910</name>
    <dbReference type="NCBI Taxonomy" id="1121336"/>
    <lineage>
        <taxon>Bacteria</taxon>
        <taxon>Bacillati</taxon>
        <taxon>Bacillota</taxon>
        <taxon>Clostridia</taxon>
        <taxon>Eubacteriales</taxon>
        <taxon>Oscillospiraceae</taxon>
        <taxon>Thermoclostridium</taxon>
    </lineage>
</organism>
<dbReference type="NCBIfam" id="NF007113">
    <property type="entry name" value="PRK09562.1"/>
    <property type="match status" value="1"/>
</dbReference>
<dbReference type="GO" id="GO:0047429">
    <property type="term" value="F:nucleoside triphosphate diphosphatase activity"/>
    <property type="evidence" value="ECO:0007669"/>
    <property type="project" value="InterPro"/>
</dbReference>
<dbReference type="GO" id="GO:0046052">
    <property type="term" value="P:UTP catabolic process"/>
    <property type="evidence" value="ECO:0007669"/>
    <property type="project" value="TreeGrafter"/>
</dbReference>
<dbReference type="GO" id="GO:0046061">
    <property type="term" value="P:dATP catabolic process"/>
    <property type="evidence" value="ECO:0007669"/>
    <property type="project" value="TreeGrafter"/>
</dbReference>
<feature type="domain" description="NTP pyrophosphohydrolase MazG-like" evidence="1">
    <location>
        <begin position="30"/>
        <end position="103"/>
    </location>
</feature>
<feature type="domain" description="NTP pyrophosphohydrolase MazG-like" evidence="1">
    <location>
        <begin position="170"/>
        <end position="227"/>
    </location>
</feature>
<dbReference type="FunFam" id="1.10.287.1080:FF:000001">
    <property type="entry name" value="Nucleoside triphosphate pyrophosphohydrolase"/>
    <property type="match status" value="1"/>
</dbReference>
<dbReference type="GO" id="GO:0006950">
    <property type="term" value="P:response to stress"/>
    <property type="evidence" value="ECO:0007669"/>
    <property type="project" value="UniProtKB-ARBA"/>
</dbReference>
<dbReference type="EMBL" id="CP014672">
    <property type="protein sequence ID" value="ANW97784.1"/>
    <property type="molecule type" value="Genomic_DNA"/>
</dbReference>
<proteinExistence type="predicted"/>
<dbReference type="GO" id="GO:0046076">
    <property type="term" value="P:dTTP catabolic process"/>
    <property type="evidence" value="ECO:0007669"/>
    <property type="project" value="TreeGrafter"/>
</dbReference>
<dbReference type="AlphaFoldDB" id="A0A1B1YAI7"/>
<evidence type="ECO:0000259" key="1">
    <source>
        <dbReference type="Pfam" id="PF03819"/>
    </source>
</evidence>
<dbReference type="CDD" id="cd11528">
    <property type="entry name" value="NTP-PPase_MazG_Nterm"/>
    <property type="match status" value="1"/>
</dbReference>
<dbReference type="InterPro" id="IPR048015">
    <property type="entry name" value="NTP-PPase_MazG-like_N"/>
</dbReference>
<dbReference type="InterPro" id="IPR011551">
    <property type="entry name" value="NTP_PyrPHydrolase_MazG"/>
</dbReference>
<dbReference type="InterPro" id="IPR048011">
    <property type="entry name" value="NTP-PPase_MazG-like_C"/>
</dbReference>
<dbReference type="OrthoDB" id="9808939at2"/>
<dbReference type="FunFam" id="1.10.287.1080:FF:000003">
    <property type="entry name" value="Nucleoside triphosphate pyrophosphohydrolase"/>
    <property type="match status" value="1"/>
</dbReference>
<evidence type="ECO:0000313" key="3">
    <source>
        <dbReference type="Proteomes" id="UP000092971"/>
    </source>
</evidence>
<dbReference type="InterPro" id="IPR004518">
    <property type="entry name" value="MazG-like_dom"/>
</dbReference>
<dbReference type="GO" id="GO:0046081">
    <property type="term" value="P:dUTP catabolic process"/>
    <property type="evidence" value="ECO:0007669"/>
    <property type="project" value="TreeGrafter"/>
</dbReference>
<dbReference type="PANTHER" id="PTHR30522:SF0">
    <property type="entry name" value="NUCLEOSIDE TRIPHOSPHATE PYROPHOSPHOHYDROLASE"/>
    <property type="match status" value="1"/>
</dbReference>
<accession>A0A1B1YAI7</accession>
<reference evidence="2 3" key="1">
    <citation type="submission" date="2016-02" db="EMBL/GenBank/DDBJ databases">
        <title>Comparison of Clostridium stercorarium subspecies using comparative genomics and transcriptomics.</title>
        <authorList>
            <person name="Schellenberg J."/>
            <person name="Thallinger G."/>
            <person name="Levin D.B."/>
            <person name="Zhang X."/>
            <person name="Alvare G."/>
            <person name="Fristensky B."/>
            <person name="Sparling R."/>
        </authorList>
    </citation>
    <scope>NUCLEOTIDE SEQUENCE [LARGE SCALE GENOMIC DNA]</scope>
    <source>
        <strain evidence="2 3">DSM 2910</strain>
    </source>
</reference>
<dbReference type="SUPFAM" id="SSF101386">
    <property type="entry name" value="all-alpha NTP pyrophosphatases"/>
    <property type="match status" value="2"/>
</dbReference>
<dbReference type="PANTHER" id="PTHR30522">
    <property type="entry name" value="NUCLEOSIDE TRIPHOSPHATE PYROPHOSPHOHYDROLASE"/>
    <property type="match status" value="1"/>
</dbReference>
<dbReference type="Gene3D" id="1.10.287.1080">
    <property type="entry name" value="MazG-like"/>
    <property type="match status" value="2"/>
</dbReference>
<dbReference type="GO" id="GO:0006203">
    <property type="term" value="P:dGTP catabolic process"/>
    <property type="evidence" value="ECO:0007669"/>
    <property type="project" value="TreeGrafter"/>
</dbReference>
<dbReference type="CDD" id="cd11529">
    <property type="entry name" value="NTP-PPase_MazG_Cterm"/>
    <property type="match status" value="1"/>
</dbReference>
<protein>
    <submittedName>
        <fullName evidence="2">Pyrophosphatase</fullName>
    </submittedName>
</protein>
<evidence type="ECO:0000313" key="2">
    <source>
        <dbReference type="EMBL" id="ANW97784.1"/>
    </source>
</evidence>
<dbReference type="NCBIfam" id="TIGR00444">
    <property type="entry name" value="mazG"/>
    <property type="match status" value="1"/>
</dbReference>
<name>A0A1B1YAI7_THEST</name>
<sequence length="271" mass="31596">MKKERYGFEDLVEIMKKLRSPDGCPWDREQTHESLKEYFIEETYEVLEAIDLKSPEKLCEELGDVLLQVIFHATIAEENGQFTIYDVVDGISRKMVHRHQHVFGKEHAETAADVLNLWDKIKKEEKGTKTQTDILKSVPANLPALMRSYKVQEKAAKVGFDWDNAEDAWKKVKEEMEEFHEACRSGDMDKTEEELGDLLFAIVNVSRFLKIQPELALTKTINKFIKRFEYIETKSSENGKKLTDMTLQEMDALWDEAKKLEDKRGDNDENR</sequence>
<dbReference type="Proteomes" id="UP000092971">
    <property type="component" value="Chromosome"/>
</dbReference>
<gene>
    <name evidence="2" type="ORF">CSTERTH_01415</name>
</gene>
<dbReference type="Pfam" id="PF03819">
    <property type="entry name" value="MazG"/>
    <property type="match status" value="2"/>
</dbReference>
<dbReference type="RefSeq" id="WP_015357978.1">
    <property type="nucleotide sequence ID" value="NZ_CP014672.1"/>
</dbReference>
<dbReference type="GO" id="GO:0046047">
    <property type="term" value="P:TTP catabolic process"/>
    <property type="evidence" value="ECO:0007669"/>
    <property type="project" value="TreeGrafter"/>
</dbReference>